<keyword evidence="2" id="KW-1185">Reference proteome</keyword>
<accession>H2BUK9</accession>
<protein>
    <submittedName>
        <fullName evidence="1">Secreted protein</fullName>
    </submittedName>
</protein>
<name>H2BUK9_GILLR</name>
<dbReference type="EMBL" id="JH594606">
    <property type="protein sequence ID" value="EHQ03887.1"/>
    <property type="molecule type" value="Genomic_DNA"/>
</dbReference>
<sequence>MPQKINYWFLIVFTLCLFDFSCYSQENDLQYGLANIAIGSVVGGVGAIINKRPEEKLGKTLLKGLAQGGFGGYLVFESKRLLREFSRTRNYNLIWPSKIVNAAGSSIIENAAANRDLWARWHLNLGFNRFEVDTKDNFKLRYRIMPLSLSSTIYMFSQAKFDVDRSMVFGTFVFEAQKPIQGYGFEAVGAAGQQTIILKRISQGGHRVEAHELVHVYQNESFLGINMFFNRPLESLKQSNKYFRLYDKIFYTDFHSVVKQWIYNLELNTNGYKAVSFEREASYFSN</sequence>
<dbReference type="HOGENOM" id="CLU_972409_0_0_10"/>
<reference evidence="2" key="1">
    <citation type="journal article" date="2012" name="Stand. Genomic Sci.">
        <title>Genome sequence of the Antarctic rhodopsins-containing flavobacterium Gillisia limnaea type strain (R-8282(T)).</title>
        <authorList>
            <person name="Riedel T."/>
            <person name="Held B."/>
            <person name="Nolan M."/>
            <person name="Lucas S."/>
            <person name="Lapidus A."/>
            <person name="Tice H."/>
            <person name="Del Rio T.G."/>
            <person name="Cheng J.F."/>
            <person name="Han C."/>
            <person name="Tapia R."/>
            <person name="Goodwin L.A."/>
            <person name="Pitluck S."/>
            <person name="Liolios K."/>
            <person name="Mavromatis K."/>
            <person name="Pagani I."/>
            <person name="Ivanova N."/>
            <person name="Mikhailova N."/>
            <person name="Pati A."/>
            <person name="Chen A."/>
            <person name="Palaniappan K."/>
            <person name="Land M."/>
            <person name="Rohde M."/>
            <person name="Tindall B.J."/>
            <person name="Detter J.C."/>
            <person name="Goker M."/>
            <person name="Bristow J."/>
            <person name="Eisen J.A."/>
            <person name="Markowitz V."/>
            <person name="Hugenholtz P."/>
            <person name="Kyrpides N.C."/>
            <person name="Klenk H.P."/>
            <person name="Woyke T."/>
        </authorList>
    </citation>
    <scope>NUCLEOTIDE SEQUENCE [LARGE SCALE GENOMIC DNA]</scope>
    <source>
        <strain evidence="2">DSM 15749 / LMG 21470 / R-8282</strain>
    </source>
</reference>
<gene>
    <name evidence="1" type="ORF">Gilli_3281</name>
</gene>
<evidence type="ECO:0000313" key="2">
    <source>
        <dbReference type="Proteomes" id="UP000003844"/>
    </source>
</evidence>
<dbReference type="RefSeq" id="WP_006990193.1">
    <property type="nucleotide sequence ID" value="NZ_JH594606.1"/>
</dbReference>
<organism evidence="1 2">
    <name type="scientific">Gillisia limnaea (strain DSM 15749 / LMG 21470 / R-8282)</name>
    <dbReference type="NCBI Taxonomy" id="865937"/>
    <lineage>
        <taxon>Bacteria</taxon>
        <taxon>Pseudomonadati</taxon>
        <taxon>Bacteroidota</taxon>
        <taxon>Flavobacteriia</taxon>
        <taxon>Flavobacteriales</taxon>
        <taxon>Flavobacteriaceae</taxon>
        <taxon>Gillisia</taxon>
    </lineage>
</organism>
<dbReference type="OrthoDB" id="1438469at2"/>
<dbReference type="Proteomes" id="UP000003844">
    <property type="component" value="Unassembled WGS sequence"/>
</dbReference>
<dbReference type="eggNOG" id="ENOG502ZQBP">
    <property type="taxonomic scope" value="Bacteria"/>
</dbReference>
<dbReference type="AlphaFoldDB" id="H2BUK9"/>
<dbReference type="STRING" id="865937.Gilli_3281"/>
<evidence type="ECO:0000313" key="1">
    <source>
        <dbReference type="EMBL" id="EHQ03887.1"/>
    </source>
</evidence>
<proteinExistence type="predicted"/>